<evidence type="ECO:0000259" key="8">
    <source>
        <dbReference type="Pfam" id="PF03936"/>
    </source>
</evidence>
<dbReference type="Gramene" id="PRQ31621">
    <property type="protein sequence ID" value="PRQ31621"/>
    <property type="gene ID" value="RchiOBHm_Chr5g0037511"/>
</dbReference>
<keyword evidence="10" id="KW-1185">Reference proteome</keyword>
<dbReference type="GO" id="GO:0034007">
    <property type="term" value="F:S-linalool synthase activity"/>
    <property type="evidence" value="ECO:0007669"/>
    <property type="project" value="UniProtKB-EC"/>
</dbReference>
<dbReference type="GO" id="GO:0010333">
    <property type="term" value="F:terpene synthase activity"/>
    <property type="evidence" value="ECO:0007669"/>
    <property type="project" value="InterPro"/>
</dbReference>
<dbReference type="GO" id="GO:0000287">
    <property type="term" value="F:magnesium ion binding"/>
    <property type="evidence" value="ECO:0007669"/>
    <property type="project" value="InterPro"/>
</dbReference>
<sequence>MASILQAHSASSKSEIGDLHVRREEKLRELKETLANAGEDQLQQLVMVDAMQRLGVAYLFQNEIYAILEKQYTRSSAYNGDDDGNHQLLEASLRFRLLRQQGFPVTPGRYCSYHFVLTQIQQGKLMIICTDLMRMTDAEACNKIKNNEKLKSGLIASDEDINGLVELCEASHLSFQGEEMLDEAGKLSRQLLTAWVSNNHNDHRVTLVERTLEHPYHKSLTRFMAKKFLNNFQGQEKWVCSLQELANLEFNMVESIIQNEILLVSGWWKELGLTRELKFVRDQPIKWYTWPMACLVDPRLSEERIELTKAVSLVYIIDDIFDVRGTLDELVLFTAAVARWDTATNDELPNYMKTCFKALNDITNNISQCVHEKHGWNPIEILRESVHIHISSNM</sequence>
<protein>
    <submittedName>
        <fullName evidence="9">Putative S-linalool synthase</fullName>
        <ecNumber evidence="9">4.2.3.25</ecNumber>
    </submittedName>
</protein>
<feature type="domain" description="Terpene synthase metal-binding" evidence="8">
    <location>
        <begin position="269"/>
        <end position="392"/>
    </location>
</feature>
<comment type="caution">
    <text evidence="9">The sequence shown here is derived from an EMBL/GenBank/DDBJ whole genome shotgun (WGS) entry which is preliminary data.</text>
</comment>
<dbReference type="Pfam" id="PF01397">
    <property type="entry name" value="Terpene_synth"/>
    <property type="match status" value="1"/>
</dbReference>
<dbReference type="Gene3D" id="1.50.10.130">
    <property type="entry name" value="Terpene synthase, N-terminal domain"/>
    <property type="match status" value="1"/>
</dbReference>
<organism evidence="9 10">
    <name type="scientific">Rosa chinensis</name>
    <name type="common">China rose</name>
    <dbReference type="NCBI Taxonomy" id="74649"/>
    <lineage>
        <taxon>Eukaryota</taxon>
        <taxon>Viridiplantae</taxon>
        <taxon>Streptophyta</taxon>
        <taxon>Embryophyta</taxon>
        <taxon>Tracheophyta</taxon>
        <taxon>Spermatophyta</taxon>
        <taxon>Magnoliopsida</taxon>
        <taxon>eudicotyledons</taxon>
        <taxon>Gunneridae</taxon>
        <taxon>Pentapetalae</taxon>
        <taxon>rosids</taxon>
        <taxon>fabids</taxon>
        <taxon>Rosales</taxon>
        <taxon>Rosaceae</taxon>
        <taxon>Rosoideae</taxon>
        <taxon>Rosoideae incertae sedis</taxon>
        <taxon>Rosa</taxon>
    </lineage>
</organism>
<dbReference type="PANTHER" id="PTHR31225:SF0">
    <property type="entry name" value="S-(+)-LINALOOL SYNTHASE, CHLOROPLASTIC"/>
    <property type="match status" value="1"/>
</dbReference>
<dbReference type="InterPro" id="IPR008930">
    <property type="entry name" value="Terpenoid_cyclase/PrenylTrfase"/>
</dbReference>
<dbReference type="Proteomes" id="UP000238479">
    <property type="component" value="Chromosome 5"/>
</dbReference>
<gene>
    <name evidence="9" type="ORF">RchiOBHm_Chr5g0037511</name>
</gene>
<keyword evidence="5" id="KW-0460">Magnesium</keyword>
<evidence type="ECO:0000256" key="3">
    <source>
        <dbReference type="ARBA" id="ARBA00004721"/>
    </source>
</evidence>
<dbReference type="SUPFAM" id="SSF48576">
    <property type="entry name" value="Terpenoid synthases"/>
    <property type="match status" value="1"/>
</dbReference>
<dbReference type="EMBL" id="PDCK01000043">
    <property type="protein sequence ID" value="PRQ31621.1"/>
    <property type="molecule type" value="Genomic_DNA"/>
</dbReference>
<comment type="cofactor">
    <cofactor evidence="1">
        <name>Mn(2+)</name>
        <dbReference type="ChEBI" id="CHEBI:29035"/>
    </cofactor>
</comment>
<evidence type="ECO:0000313" key="10">
    <source>
        <dbReference type="Proteomes" id="UP000238479"/>
    </source>
</evidence>
<evidence type="ECO:0000256" key="6">
    <source>
        <dbReference type="ARBA" id="ARBA00023239"/>
    </source>
</evidence>
<dbReference type="InterPro" id="IPR008949">
    <property type="entry name" value="Isoprenoid_synthase_dom_sf"/>
</dbReference>
<reference evidence="9 10" key="1">
    <citation type="journal article" date="2018" name="Nat. Genet.">
        <title>The Rosa genome provides new insights in the design of modern roses.</title>
        <authorList>
            <person name="Bendahmane M."/>
        </authorList>
    </citation>
    <scope>NUCLEOTIDE SEQUENCE [LARGE SCALE GENOMIC DNA]</scope>
    <source>
        <strain evidence="10">cv. Old Blush</strain>
    </source>
</reference>
<evidence type="ECO:0000256" key="4">
    <source>
        <dbReference type="ARBA" id="ARBA00022723"/>
    </source>
</evidence>
<dbReference type="AlphaFoldDB" id="A0A2P6QBR7"/>
<comment type="cofactor">
    <cofactor evidence="2">
        <name>Mg(2+)</name>
        <dbReference type="ChEBI" id="CHEBI:18420"/>
    </cofactor>
</comment>
<evidence type="ECO:0000256" key="1">
    <source>
        <dbReference type="ARBA" id="ARBA00001936"/>
    </source>
</evidence>
<dbReference type="PANTHER" id="PTHR31225">
    <property type="entry name" value="OS04G0344100 PROTEIN-RELATED"/>
    <property type="match status" value="1"/>
</dbReference>
<dbReference type="SUPFAM" id="SSF48239">
    <property type="entry name" value="Terpenoid cyclases/Protein prenyltransferases"/>
    <property type="match status" value="2"/>
</dbReference>
<dbReference type="InterPro" id="IPR050148">
    <property type="entry name" value="Terpene_synthase-like"/>
</dbReference>
<dbReference type="STRING" id="74649.A0A2P6QBR7"/>
<feature type="domain" description="Terpene synthase N-terminal" evidence="7">
    <location>
        <begin position="15"/>
        <end position="107"/>
    </location>
</feature>
<dbReference type="Pfam" id="PF03936">
    <property type="entry name" value="Terpene_synth_C"/>
    <property type="match status" value="1"/>
</dbReference>
<evidence type="ECO:0000256" key="5">
    <source>
        <dbReference type="ARBA" id="ARBA00022842"/>
    </source>
</evidence>
<accession>A0A2P6QBR7</accession>
<proteinExistence type="predicted"/>
<evidence type="ECO:0000259" key="7">
    <source>
        <dbReference type="Pfam" id="PF01397"/>
    </source>
</evidence>
<name>A0A2P6QBR7_ROSCH</name>
<evidence type="ECO:0000313" key="9">
    <source>
        <dbReference type="EMBL" id="PRQ31621.1"/>
    </source>
</evidence>
<dbReference type="InterPro" id="IPR001906">
    <property type="entry name" value="Terpene_synth_N"/>
</dbReference>
<keyword evidence="6 9" id="KW-0456">Lyase</keyword>
<dbReference type="GO" id="GO:0016114">
    <property type="term" value="P:terpenoid biosynthetic process"/>
    <property type="evidence" value="ECO:0007669"/>
    <property type="project" value="InterPro"/>
</dbReference>
<dbReference type="EC" id="4.2.3.25" evidence="9"/>
<dbReference type="InterPro" id="IPR036965">
    <property type="entry name" value="Terpene_synth_N_sf"/>
</dbReference>
<dbReference type="Gene3D" id="1.10.600.10">
    <property type="entry name" value="Farnesyl Diphosphate Synthase"/>
    <property type="match status" value="1"/>
</dbReference>
<dbReference type="SMR" id="A0A2P6QBR7"/>
<evidence type="ECO:0000256" key="2">
    <source>
        <dbReference type="ARBA" id="ARBA00001946"/>
    </source>
</evidence>
<dbReference type="InterPro" id="IPR005630">
    <property type="entry name" value="Terpene_synthase_metal-bd"/>
</dbReference>
<keyword evidence="4" id="KW-0479">Metal-binding</keyword>
<comment type="pathway">
    <text evidence="3">Secondary metabolite biosynthesis; terpenoid biosynthesis.</text>
</comment>
<dbReference type="OMA" id="KLMIICT"/>